<dbReference type="InterPro" id="IPR001138">
    <property type="entry name" value="Zn2Cys6_DnaBD"/>
</dbReference>
<dbReference type="PROSITE" id="PS50048">
    <property type="entry name" value="ZN2_CY6_FUNGAL_2"/>
    <property type="match status" value="1"/>
</dbReference>
<keyword evidence="2" id="KW-0479">Metal-binding</keyword>
<feature type="compositionally biased region" description="Polar residues" evidence="8">
    <location>
        <begin position="119"/>
        <end position="141"/>
    </location>
</feature>
<keyword evidence="6" id="KW-0804">Transcription</keyword>
<evidence type="ECO:0000259" key="9">
    <source>
        <dbReference type="PROSITE" id="PS50048"/>
    </source>
</evidence>
<dbReference type="PROSITE" id="PS00463">
    <property type="entry name" value="ZN2_CY6_FUNGAL_1"/>
    <property type="match status" value="1"/>
</dbReference>
<dbReference type="InterPro" id="IPR036864">
    <property type="entry name" value="Zn2-C6_fun-type_DNA-bd_sf"/>
</dbReference>
<dbReference type="Gene3D" id="4.10.240.10">
    <property type="entry name" value="Zn(2)-C6 fungal-type DNA-binding domain"/>
    <property type="match status" value="1"/>
</dbReference>
<evidence type="ECO:0000313" key="11">
    <source>
        <dbReference type="Proteomes" id="UP000325780"/>
    </source>
</evidence>
<evidence type="ECO:0000256" key="2">
    <source>
        <dbReference type="ARBA" id="ARBA00022723"/>
    </source>
</evidence>
<keyword evidence="3" id="KW-0862">Zinc</keyword>
<proteinExistence type="predicted"/>
<evidence type="ECO:0000256" key="6">
    <source>
        <dbReference type="ARBA" id="ARBA00023163"/>
    </source>
</evidence>
<dbReference type="GO" id="GO:0000981">
    <property type="term" value="F:DNA-binding transcription factor activity, RNA polymerase II-specific"/>
    <property type="evidence" value="ECO:0007669"/>
    <property type="project" value="InterPro"/>
</dbReference>
<dbReference type="GO" id="GO:0008270">
    <property type="term" value="F:zinc ion binding"/>
    <property type="evidence" value="ECO:0007669"/>
    <property type="project" value="InterPro"/>
</dbReference>
<dbReference type="OrthoDB" id="2154091at2759"/>
<feature type="region of interest" description="Disordered" evidence="8">
    <location>
        <begin position="760"/>
        <end position="788"/>
    </location>
</feature>
<feature type="region of interest" description="Disordered" evidence="8">
    <location>
        <begin position="119"/>
        <end position="153"/>
    </location>
</feature>
<keyword evidence="4" id="KW-0805">Transcription regulation</keyword>
<evidence type="ECO:0000256" key="5">
    <source>
        <dbReference type="ARBA" id="ARBA00023125"/>
    </source>
</evidence>
<name>A0A5N6TQ38_ASPAV</name>
<evidence type="ECO:0000256" key="7">
    <source>
        <dbReference type="ARBA" id="ARBA00023242"/>
    </source>
</evidence>
<accession>A0A5N6TQ38</accession>
<dbReference type="PANTHER" id="PTHR31313">
    <property type="entry name" value="TY1 ENHANCER ACTIVATOR"/>
    <property type="match status" value="1"/>
</dbReference>
<dbReference type="InterPro" id="IPR051615">
    <property type="entry name" value="Transcr_Regulatory_Elem"/>
</dbReference>
<organism evidence="10 11">
    <name type="scientific">Aspergillus avenaceus</name>
    <dbReference type="NCBI Taxonomy" id="36643"/>
    <lineage>
        <taxon>Eukaryota</taxon>
        <taxon>Fungi</taxon>
        <taxon>Dikarya</taxon>
        <taxon>Ascomycota</taxon>
        <taxon>Pezizomycotina</taxon>
        <taxon>Eurotiomycetes</taxon>
        <taxon>Eurotiomycetidae</taxon>
        <taxon>Eurotiales</taxon>
        <taxon>Aspergillaceae</taxon>
        <taxon>Aspergillus</taxon>
        <taxon>Aspergillus subgen. Circumdati</taxon>
    </lineage>
</organism>
<dbReference type="GO" id="GO:0005634">
    <property type="term" value="C:nucleus"/>
    <property type="evidence" value="ECO:0007669"/>
    <property type="project" value="UniProtKB-SubCell"/>
</dbReference>
<gene>
    <name evidence="10" type="ORF">BDV25DRAFT_158206</name>
</gene>
<keyword evidence="7" id="KW-0539">Nucleus</keyword>
<dbReference type="GO" id="GO:0003677">
    <property type="term" value="F:DNA binding"/>
    <property type="evidence" value="ECO:0007669"/>
    <property type="project" value="UniProtKB-KW"/>
</dbReference>
<dbReference type="InterPro" id="IPR007219">
    <property type="entry name" value="XnlR_reg_dom"/>
</dbReference>
<dbReference type="Pfam" id="PF04082">
    <property type="entry name" value="Fungal_trans"/>
    <property type="match status" value="1"/>
</dbReference>
<keyword evidence="11" id="KW-1185">Reference proteome</keyword>
<feature type="compositionally biased region" description="Polar residues" evidence="8">
    <location>
        <begin position="777"/>
        <end position="786"/>
    </location>
</feature>
<dbReference type="Pfam" id="PF00172">
    <property type="entry name" value="Zn_clus"/>
    <property type="match status" value="1"/>
</dbReference>
<keyword evidence="5" id="KW-0238">DNA-binding</keyword>
<dbReference type="SUPFAM" id="SSF57701">
    <property type="entry name" value="Zn2/Cys6 DNA-binding domain"/>
    <property type="match status" value="1"/>
</dbReference>
<evidence type="ECO:0000256" key="8">
    <source>
        <dbReference type="SAM" id="MobiDB-lite"/>
    </source>
</evidence>
<feature type="domain" description="Zn(2)-C6 fungal-type" evidence="9">
    <location>
        <begin position="15"/>
        <end position="45"/>
    </location>
</feature>
<evidence type="ECO:0000313" key="10">
    <source>
        <dbReference type="EMBL" id="KAE8148476.1"/>
    </source>
</evidence>
<protein>
    <submittedName>
        <fullName evidence="10">Fungal-specific transcription factor domain-containing protein</fullName>
    </submittedName>
</protein>
<dbReference type="CDD" id="cd00067">
    <property type="entry name" value="GAL4"/>
    <property type="match status" value="1"/>
</dbReference>
<dbReference type="SMART" id="SM00906">
    <property type="entry name" value="Fungal_trans"/>
    <property type="match status" value="1"/>
</dbReference>
<dbReference type="PANTHER" id="PTHR31313:SF77">
    <property type="entry name" value="ZN(II)2CYS6 TRANSCRIPTION FACTOR (EUROFUNG)"/>
    <property type="match status" value="1"/>
</dbReference>
<dbReference type="AlphaFoldDB" id="A0A5N6TQ38"/>
<dbReference type="GO" id="GO:0009893">
    <property type="term" value="P:positive regulation of metabolic process"/>
    <property type="evidence" value="ECO:0007669"/>
    <property type="project" value="UniProtKB-ARBA"/>
</dbReference>
<dbReference type="EMBL" id="ML742159">
    <property type="protein sequence ID" value="KAE8148476.1"/>
    <property type="molecule type" value="Genomic_DNA"/>
</dbReference>
<dbReference type="Proteomes" id="UP000325780">
    <property type="component" value="Unassembled WGS sequence"/>
</dbReference>
<evidence type="ECO:0000256" key="3">
    <source>
        <dbReference type="ARBA" id="ARBA00022833"/>
    </source>
</evidence>
<comment type="subcellular location">
    <subcellularLocation>
        <location evidence="1">Nucleus</location>
    </subcellularLocation>
</comment>
<dbReference type="CDD" id="cd12148">
    <property type="entry name" value="fungal_TF_MHR"/>
    <property type="match status" value="1"/>
</dbReference>
<dbReference type="SMART" id="SM00066">
    <property type="entry name" value="GAL4"/>
    <property type="match status" value="1"/>
</dbReference>
<evidence type="ECO:0000256" key="1">
    <source>
        <dbReference type="ARBA" id="ARBA00004123"/>
    </source>
</evidence>
<dbReference type="GO" id="GO:0006351">
    <property type="term" value="P:DNA-templated transcription"/>
    <property type="evidence" value="ECO:0007669"/>
    <property type="project" value="InterPro"/>
</dbReference>
<reference evidence="10 11" key="1">
    <citation type="submission" date="2019-04" db="EMBL/GenBank/DDBJ databases">
        <title>Friends and foes A comparative genomics study of 23 Aspergillus species from section Flavi.</title>
        <authorList>
            <consortium name="DOE Joint Genome Institute"/>
            <person name="Kjaerbolling I."/>
            <person name="Vesth T."/>
            <person name="Frisvad J.C."/>
            <person name="Nybo J.L."/>
            <person name="Theobald S."/>
            <person name="Kildgaard S."/>
            <person name="Isbrandt T."/>
            <person name="Kuo A."/>
            <person name="Sato A."/>
            <person name="Lyhne E.K."/>
            <person name="Kogle M.E."/>
            <person name="Wiebenga A."/>
            <person name="Kun R.S."/>
            <person name="Lubbers R.J."/>
            <person name="Makela M.R."/>
            <person name="Barry K."/>
            <person name="Chovatia M."/>
            <person name="Clum A."/>
            <person name="Daum C."/>
            <person name="Haridas S."/>
            <person name="He G."/>
            <person name="LaButti K."/>
            <person name="Lipzen A."/>
            <person name="Mondo S."/>
            <person name="Riley R."/>
            <person name="Salamov A."/>
            <person name="Simmons B.A."/>
            <person name="Magnuson J.K."/>
            <person name="Henrissat B."/>
            <person name="Mortensen U.H."/>
            <person name="Larsen T.O."/>
            <person name="Devries R.P."/>
            <person name="Grigoriev I.V."/>
            <person name="Machida M."/>
            <person name="Baker S.E."/>
            <person name="Andersen M.R."/>
        </authorList>
    </citation>
    <scope>NUCLEOTIDE SEQUENCE [LARGE SCALE GENOMIC DNA]</scope>
    <source>
        <strain evidence="10 11">IBT 18842</strain>
    </source>
</reference>
<evidence type="ECO:0000256" key="4">
    <source>
        <dbReference type="ARBA" id="ARBA00023015"/>
    </source>
</evidence>
<sequence>MPPVKPSKRRHATMACVPCRESKIKCDGKDPPCSNCANRKRECRYEAVDRRKLPLRVAIELLLNRVDQLCCFIQMNELEPPSMSQEKHLALRTVLENLGLADASPNLAQQGSRKIYQAANTAKGTSAREPNSQLATVNSPVQHGPERPETQVATGNSYEDDFLQDIQLQDIHVFPTHEDDSPVISLTTDHQNITRANPTDESNGWNWELGLETCITPVSPEIQHVLNPSPGETFQNTLEEAPEPFEILAAEDDRTLVDDSSSAEDVEGLIDELSDRVGTLHIGPGGQTHFYGPTSTFNLAGIPVFNSAKTCRTVHHETSECLLRLKLNKELPATLETHLINLYFAWQDPSFHAVDRKMYEEAKRKWYAKEETPFYSEALRNAMCCLGAAYEARYHPELVTFPRTLVDYLAARAKATLEVELDYPCVATVQAMVVLSSHEIGNGKDARGWLYSGMAIRLAFDLALHLDMSSYVSSGTITSNDADLRRTVFWAAYIVDHQLGFYRGRPFRTNMEDVTVSKLDHNASPSTFTKWVPYACPSTVRDSTGLLDYTGAVSQQQVSLCEIMVPCGYILYGTASISREALQQINEKIVAELLTWKGNLPQALQIDISEPTSPYPPHVLLLHMQYYQNLIYAHRPWMSKSYIQPHPPQGPGYKHARGMCIKSAIAIAKILHLYETQYTLRRINVKAISITSSAVLLLLFAAVFQYRSIAQAEIAMHLSTCFRALDEFAISWQNARRVKDLLMKVQKHWETRTRARKSARELEEDAVYSPRKRSKTSDSANLQTRPESFMDSGMDADLLWMHPPDGRGPCDGDLFSLISNPGLLDPELS</sequence>